<dbReference type="InterPro" id="IPR011050">
    <property type="entry name" value="Pectin_lyase_fold/virulence"/>
</dbReference>
<evidence type="ECO:0008006" key="11">
    <source>
        <dbReference type="Google" id="ProtNLM"/>
    </source>
</evidence>
<keyword evidence="4" id="KW-0964">Secreted</keyword>
<evidence type="ECO:0000256" key="2">
    <source>
        <dbReference type="ARBA" id="ARBA00008834"/>
    </source>
</evidence>
<dbReference type="Proteomes" id="UP001141552">
    <property type="component" value="Unassembled WGS sequence"/>
</dbReference>
<accession>A0A9Q0FG37</accession>
<organism evidence="9 10">
    <name type="scientific">Turnera subulata</name>
    <dbReference type="NCBI Taxonomy" id="218843"/>
    <lineage>
        <taxon>Eukaryota</taxon>
        <taxon>Viridiplantae</taxon>
        <taxon>Streptophyta</taxon>
        <taxon>Embryophyta</taxon>
        <taxon>Tracheophyta</taxon>
        <taxon>Spermatophyta</taxon>
        <taxon>Magnoliopsida</taxon>
        <taxon>eudicotyledons</taxon>
        <taxon>Gunneridae</taxon>
        <taxon>Pentapetalae</taxon>
        <taxon>rosids</taxon>
        <taxon>fabids</taxon>
        <taxon>Malpighiales</taxon>
        <taxon>Passifloraceae</taxon>
        <taxon>Turnera</taxon>
    </lineage>
</organism>
<reference evidence="9" key="2">
    <citation type="journal article" date="2023" name="Plants (Basel)">
        <title>Annotation of the Turnera subulata (Passifloraceae) Draft Genome Reveals the S-Locus Evolved after the Divergence of Turneroideae from Passifloroideae in a Stepwise Manner.</title>
        <authorList>
            <person name="Henning P.M."/>
            <person name="Roalson E.H."/>
            <person name="Mir W."/>
            <person name="McCubbin A.G."/>
            <person name="Shore J.S."/>
        </authorList>
    </citation>
    <scope>NUCLEOTIDE SEQUENCE</scope>
    <source>
        <strain evidence="9">F60SS</strain>
    </source>
</reference>
<gene>
    <name evidence="9" type="ORF">Tsubulata_043517</name>
</gene>
<dbReference type="PANTHER" id="PTHR31375">
    <property type="match status" value="1"/>
</dbReference>
<evidence type="ECO:0000313" key="9">
    <source>
        <dbReference type="EMBL" id="KAJ4830154.1"/>
    </source>
</evidence>
<dbReference type="GO" id="GO:0071555">
    <property type="term" value="P:cell wall organization"/>
    <property type="evidence" value="ECO:0007669"/>
    <property type="project" value="UniProtKB-KW"/>
</dbReference>
<keyword evidence="3" id="KW-0134">Cell wall</keyword>
<protein>
    <recommendedName>
        <fullName evidence="11">Polygalacturonase</fullName>
    </recommendedName>
</protein>
<evidence type="ECO:0000256" key="7">
    <source>
        <dbReference type="ARBA" id="ARBA00023316"/>
    </source>
</evidence>
<dbReference type="SUPFAM" id="SSF51126">
    <property type="entry name" value="Pectin lyase-like"/>
    <property type="match status" value="1"/>
</dbReference>
<evidence type="ECO:0000256" key="5">
    <source>
        <dbReference type="ARBA" id="ARBA00022801"/>
    </source>
</evidence>
<keyword evidence="6 8" id="KW-0326">Glycosidase</keyword>
<dbReference type="Pfam" id="PF00295">
    <property type="entry name" value="Glyco_hydro_28"/>
    <property type="match status" value="1"/>
</dbReference>
<dbReference type="InterPro" id="IPR012334">
    <property type="entry name" value="Pectin_lyas_fold"/>
</dbReference>
<keyword evidence="5 8" id="KW-0378">Hydrolase</keyword>
<proteinExistence type="inferred from homology"/>
<evidence type="ECO:0000256" key="3">
    <source>
        <dbReference type="ARBA" id="ARBA00022512"/>
    </source>
</evidence>
<evidence type="ECO:0000256" key="1">
    <source>
        <dbReference type="ARBA" id="ARBA00004191"/>
    </source>
</evidence>
<evidence type="ECO:0000313" key="10">
    <source>
        <dbReference type="Proteomes" id="UP001141552"/>
    </source>
</evidence>
<dbReference type="OrthoDB" id="187139at2759"/>
<evidence type="ECO:0000256" key="8">
    <source>
        <dbReference type="RuleBase" id="RU361169"/>
    </source>
</evidence>
<comment type="similarity">
    <text evidence="2 8">Belongs to the glycosyl hydrolase 28 family.</text>
</comment>
<dbReference type="EMBL" id="JAKUCV010005722">
    <property type="protein sequence ID" value="KAJ4830154.1"/>
    <property type="molecule type" value="Genomic_DNA"/>
</dbReference>
<dbReference type="AlphaFoldDB" id="A0A9Q0FG37"/>
<evidence type="ECO:0000256" key="4">
    <source>
        <dbReference type="ARBA" id="ARBA00022525"/>
    </source>
</evidence>
<dbReference type="GO" id="GO:0005975">
    <property type="term" value="P:carbohydrate metabolic process"/>
    <property type="evidence" value="ECO:0007669"/>
    <property type="project" value="InterPro"/>
</dbReference>
<name>A0A9Q0FG37_9ROSI</name>
<dbReference type="Gene3D" id="2.160.20.10">
    <property type="entry name" value="Single-stranded right-handed beta-helix, Pectin lyase-like"/>
    <property type="match status" value="2"/>
</dbReference>
<reference evidence="9" key="1">
    <citation type="submission" date="2022-02" db="EMBL/GenBank/DDBJ databases">
        <authorList>
            <person name="Henning P.M."/>
            <person name="McCubbin A.G."/>
            <person name="Shore J.S."/>
        </authorList>
    </citation>
    <scope>NUCLEOTIDE SEQUENCE</scope>
    <source>
        <strain evidence="9">F60SS</strain>
        <tissue evidence="9">Leaves</tissue>
    </source>
</reference>
<evidence type="ECO:0000256" key="6">
    <source>
        <dbReference type="ARBA" id="ARBA00023295"/>
    </source>
</evidence>
<keyword evidence="10" id="KW-1185">Reference proteome</keyword>
<keyword evidence="7" id="KW-0961">Cell wall biogenesis/degradation</keyword>
<sequence>MWIDGTLVAPEDYRILGQSKSWISFENVTGVSILGGALDTKGSSLWACKAAKGNCPKGATHITLMYLVSMKHLIKLFDCVNLWAPDIELLEFQEHKGEGVEEEEPGVQNVTVRRTVFVCSTNGFRIKSWARDSNGFVRGVRFIGAVMHNMQFPIIIVQDYCPHNLNCPGQVSGVKINDVIYQGIRGTSATEVAVKFHCSSKSRCRGIILQDINLSYMNRASISSCAHVDESVIGEILPSLDVCN</sequence>
<comment type="subcellular location">
    <subcellularLocation>
        <location evidence="1">Secreted</location>
        <location evidence="1">Cell wall</location>
    </subcellularLocation>
</comment>
<comment type="caution">
    <text evidence="9">The sequence shown here is derived from an EMBL/GenBank/DDBJ whole genome shotgun (WGS) entry which is preliminary data.</text>
</comment>
<dbReference type="GO" id="GO:0004650">
    <property type="term" value="F:polygalacturonase activity"/>
    <property type="evidence" value="ECO:0007669"/>
    <property type="project" value="InterPro"/>
</dbReference>
<dbReference type="InterPro" id="IPR000743">
    <property type="entry name" value="Glyco_hydro_28"/>
</dbReference>